<gene>
    <name evidence="1" type="ORF">L1987_34645</name>
</gene>
<protein>
    <submittedName>
        <fullName evidence="1">Uncharacterized protein</fullName>
    </submittedName>
</protein>
<evidence type="ECO:0000313" key="2">
    <source>
        <dbReference type="Proteomes" id="UP001056120"/>
    </source>
</evidence>
<name>A0ACB9HVN5_9ASTR</name>
<dbReference type="Proteomes" id="UP001056120">
    <property type="component" value="Linkage Group LG11"/>
</dbReference>
<reference evidence="1 2" key="2">
    <citation type="journal article" date="2022" name="Mol. Ecol. Resour.">
        <title>The genomes of chicory, endive, great burdock and yacon provide insights into Asteraceae paleo-polyploidization history and plant inulin production.</title>
        <authorList>
            <person name="Fan W."/>
            <person name="Wang S."/>
            <person name="Wang H."/>
            <person name="Wang A."/>
            <person name="Jiang F."/>
            <person name="Liu H."/>
            <person name="Zhao H."/>
            <person name="Xu D."/>
            <person name="Zhang Y."/>
        </authorList>
    </citation>
    <scope>NUCLEOTIDE SEQUENCE [LARGE SCALE GENOMIC DNA]</scope>
    <source>
        <strain evidence="2">cv. Yunnan</strain>
        <tissue evidence="1">Leaves</tissue>
    </source>
</reference>
<dbReference type="EMBL" id="CM042028">
    <property type="protein sequence ID" value="KAI3799351.1"/>
    <property type="molecule type" value="Genomic_DNA"/>
</dbReference>
<accession>A0ACB9HVN5</accession>
<sequence>MGLNLFFLILTYKQPIDLEKIVESIYSCDLIKSGERLKVGQNLYQDFNEALEKHGIDLRVSALVKHTDEL</sequence>
<proteinExistence type="predicted"/>
<keyword evidence="2" id="KW-1185">Reference proteome</keyword>
<comment type="caution">
    <text evidence="1">The sequence shown here is derived from an EMBL/GenBank/DDBJ whole genome shotgun (WGS) entry which is preliminary data.</text>
</comment>
<evidence type="ECO:0000313" key="1">
    <source>
        <dbReference type="EMBL" id="KAI3799351.1"/>
    </source>
</evidence>
<reference evidence="2" key="1">
    <citation type="journal article" date="2022" name="Mol. Ecol. Resour.">
        <title>The genomes of chicory, endive, great burdock and yacon provide insights into Asteraceae palaeo-polyploidization history and plant inulin production.</title>
        <authorList>
            <person name="Fan W."/>
            <person name="Wang S."/>
            <person name="Wang H."/>
            <person name="Wang A."/>
            <person name="Jiang F."/>
            <person name="Liu H."/>
            <person name="Zhao H."/>
            <person name="Xu D."/>
            <person name="Zhang Y."/>
        </authorList>
    </citation>
    <scope>NUCLEOTIDE SEQUENCE [LARGE SCALE GENOMIC DNA]</scope>
    <source>
        <strain evidence="2">cv. Yunnan</strain>
    </source>
</reference>
<organism evidence="1 2">
    <name type="scientific">Smallanthus sonchifolius</name>
    <dbReference type="NCBI Taxonomy" id="185202"/>
    <lineage>
        <taxon>Eukaryota</taxon>
        <taxon>Viridiplantae</taxon>
        <taxon>Streptophyta</taxon>
        <taxon>Embryophyta</taxon>
        <taxon>Tracheophyta</taxon>
        <taxon>Spermatophyta</taxon>
        <taxon>Magnoliopsida</taxon>
        <taxon>eudicotyledons</taxon>
        <taxon>Gunneridae</taxon>
        <taxon>Pentapetalae</taxon>
        <taxon>asterids</taxon>
        <taxon>campanulids</taxon>
        <taxon>Asterales</taxon>
        <taxon>Asteraceae</taxon>
        <taxon>Asteroideae</taxon>
        <taxon>Heliantheae alliance</taxon>
        <taxon>Millerieae</taxon>
        <taxon>Smallanthus</taxon>
    </lineage>
</organism>